<comment type="caution">
    <text evidence="3">The sequence shown here is derived from an EMBL/GenBank/DDBJ whole genome shotgun (WGS) entry which is preliminary data.</text>
</comment>
<keyword evidence="1" id="KW-0812">Transmembrane</keyword>
<reference evidence="3 4" key="1">
    <citation type="submission" date="2023-04" db="EMBL/GenBank/DDBJ databases">
        <title>Fusibacter bizertensis strain WBS, isolated from littoral bottom sediments of the Arctic seas - biochemical and genomic analysis.</title>
        <authorList>
            <person name="Brioukhanov A.L."/>
        </authorList>
    </citation>
    <scope>NUCLEOTIDE SEQUENCE [LARGE SCALE GENOMIC DNA]</scope>
    <source>
        <strain evidence="3 4">WBS</strain>
    </source>
</reference>
<organism evidence="3 4">
    <name type="scientific">Fusibacter bizertensis</name>
    <dbReference type="NCBI Taxonomy" id="1488331"/>
    <lineage>
        <taxon>Bacteria</taxon>
        <taxon>Bacillati</taxon>
        <taxon>Bacillota</taxon>
        <taxon>Clostridia</taxon>
        <taxon>Eubacteriales</taxon>
        <taxon>Eubacteriales Family XII. Incertae Sedis</taxon>
        <taxon>Fusibacter</taxon>
    </lineage>
</organism>
<dbReference type="PANTHER" id="PTHR30336">
    <property type="entry name" value="INNER MEMBRANE PROTEIN, PROBABLE PERMEASE"/>
    <property type="match status" value="1"/>
</dbReference>
<dbReference type="EMBL" id="JARYZI010000001">
    <property type="protein sequence ID" value="MDH8676529.1"/>
    <property type="molecule type" value="Genomic_DNA"/>
</dbReference>
<evidence type="ECO:0000313" key="4">
    <source>
        <dbReference type="Proteomes" id="UP001158045"/>
    </source>
</evidence>
<evidence type="ECO:0000259" key="2">
    <source>
        <dbReference type="Pfam" id="PF02698"/>
    </source>
</evidence>
<protein>
    <submittedName>
        <fullName evidence="3">ElyC/SanA/YdcF family protein</fullName>
    </submittedName>
</protein>
<evidence type="ECO:0000313" key="3">
    <source>
        <dbReference type="EMBL" id="MDH8676529.1"/>
    </source>
</evidence>
<evidence type="ECO:0000256" key="1">
    <source>
        <dbReference type="SAM" id="Phobius"/>
    </source>
</evidence>
<dbReference type="Proteomes" id="UP001158045">
    <property type="component" value="Unassembled WGS sequence"/>
</dbReference>
<dbReference type="PANTHER" id="PTHR30336:SF6">
    <property type="entry name" value="INTEGRAL MEMBRANE PROTEIN"/>
    <property type="match status" value="1"/>
</dbReference>
<gene>
    <name evidence="3" type="ORF">QE109_00150</name>
</gene>
<keyword evidence="1" id="KW-1133">Transmembrane helix</keyword>
<dbReference type="Gene3D" id="3.40.50.620">
    <property type="entry name" value="HUPs"/>
    <property type="match status" value="1"/>
</dbReference>
<sequence length="222" mass="25007">MPSIKRMLRFCMAFSTVIILLLLIINALILYTVSDQFLTVDDIENLTDVDCIIVLGAGVKPDQTPSLMLKDRLDRSLELYEVGVSKRLLMSGDHGKENYDEVNVMKQYAINAGVNSSMIFMDHAGFSTYESIYRAKDIFGARKVVIVSQKYHLSRALFIANRLGLDAYGVAAVDIQYSGQLQREFREVLARNKDFIVTLFKPEPTFLGDSISLLENGDFTND</sequence>
<dbReference type="CDD" id="cd06259">
    <property type="entry name" value="YdcF-like"/>
    <property type="match status" value="1"/>
</dbReference>
<dbReference type="Pfam" id="PF02698">
    <property type="entry name" value="DUF218"/>
    <property type="match status" value="1"/>
</dbReference>
<dbReference type="InterPro" id="IPR051599">
    <property type="entry name" value="Cell_Envelope_Assoc"/>
</dbReference>
<dbReference type="RefSeq" id="WP_281092331.1">
    <property type="nucleotide sequence ID" value="NZ_JARYZI010000001.1"/>
</dbReference>
<feature type="transmembrane region" description="Helical" evidence="1">
    <location>
        <begin position="12"/>
        <end position="33"/>
    </location>
</feature>
<feature type="domain" description="DUF218" evidence="2">
    <location>
        <begin position="50"/>
        <end position="172"/>
    </location>
</feature>
<dbReference type="InterPro" id="IPR003848">
    <property type="entry name" value="DUF218"/>
</dbReference>
<keyword evidence="4" id="KW-1185">Reference proteome</keyword>
<name>A0ABT6N7Y0_9FIRM</name>
<proteinExistence type="predicted"/>
<dbReference type="InterPro" id="IPR014729">
    <property type="entry name" value="Rossmann-like_a/b/a_fold"/>
</dbReference>
<accession>A0ABT6N7Y0</accession>
<keyword evidence="1" id="KW-0472">Membrane</keyword>